<dbReference type="EMBL" id="BLKU01000003">
    <property type="protein sequence ID" value="GFG64597.1"/>
    <property type="molecule type" value="Genomic_DNA"/>
</dbReference>
<dbReference type="KEGG" id="mku:I2456_11070"/>
<dbReference type="Proteomes" id="UP000465306">
    <property type="component" value="Unassembled WGS sequence"/>
</dbReference>
<keyword evidence="2" id="KW-0223">Dioxygenase</keyword>
<dbReference type="AlphaFoldDB" id="A0AAX1JHK4"/>
<gene>
    <name evidence="3" type="ORF">I2456_11070</name>
    <name evidence="2" type="ORF">MKUB_20870</name>
</gene>
<dbReference type="InterPro" id="IPR041581">
    <property type="entry name" value="Glyoxalase_6"/>
</dbReference>
<reference evidence="3" key="3">
    <citation type="submission" date="2020-11" db="EMBL/GenBank/DDBJ databases">
        <title>Intraspecies plasmid and genomic variation of Mycobacterium kubicae revealed by the complete genome sequences of two clinical isolates.</title>
        <authorList>
            <person name="Hendrix J.R."/>
            <person name="Epperson L.E."/>
            <person name="Honda J.R."/>
            <person name="Strong M."/>
        </authorList>
    </citation>
    <scope>NUCLEOTIDE SEQUENCE</scope>
    <source>
        <strain evidence="3">JCM 13573</strain>
    </source>
</reference>
<reference evidence="2 4" key="1">
    <citation type="journal article" date="2019" name="Emerg. Microbes Infect.">
        <title>Comprehensive subspecies identification of 175 nontuberculous mycobacteria species based on 7547 genomic profiles.</title>
        <authorList>
            <person name="Matsumoto Y."/>
            <person name="Kinjo T."/>
            <person name="Motooka D."/>
            <person name="Nabeya D."/>
            <person name="Jung N."/>
            <person name="Uechi K."/>
            <person name="Horii T."/>
            <person name="Iida T."/>
            <person name="Fujita J."/>
            <person name="Nakamura S."/>
        </authorList>
    </citation>
    <scope>NUCLEOTIDE SEQUENCE [LARGE SCALE GENOMIC DNA]</scope>
    <source>
        <strain evidence="2 4">JCM 13573</strain>
    </source>
</reference>
<dbReference type="Proteomes" id="UP000663583">
    <property type="component" value="Chromosome"/>
</dbReference>
<dbReference type="InterPro" id="IPR029068">
    <property type="entry name" value="Glyas_Bleomycin-R_OHBP_Dase"/>
</dbReference>
<proteinExistence type="predicted"/>
<dbReference type="InterPro" id="IPR037523">
    <property type="entry name" value="VOC_core"/>
</dbReference>
<dbReference type="Pfam" id="PF18029">
    <property type="entry name" value="Glyoxalase_6"/>
    <property type="match status" value="1"/>
</dbReference>
<dbReference type="PANTHER" id="PTHR36503:SF2">
    <property type="entry name" value="BLR2408 PROTEIN"/>
    <property type="match status" value="1"/>
</dbReference>
<evidence type="ECO:0000313" key="2">
    <source>
        <dbReference type="EMBL" id="GFG64597.1"/>
    </source>
</evidence>
<feature type="domain" description="VOC" evidence="1">
    <location>
        <begin position="3"/>
        <end position="126"/>
    </location>
</feature>
<dbReference type="EMBL" id="CP065047">
    <property type="protein sequence ID" value="QPI39929.1"/>
    <property type="molecule type" value="Genomic_DNA"/>
</dbReference>
<evidence type="ECO:0000313" key="4">
    <source>
        <dbReference type="Proteomes" id="UP000465306"/>
    </source>
</evidence>
<reference evidence="2" key="2">
    <citation type="submission" date="2020-02" db="EMBL/GenBank/DDBJ databases">
        <authorList>
            <person name="Matsumoto Y."/>
            <person name="Kinjo T."/>
            <person name="Motooka D."/>
            <person name="Nabeya D."/>
            <person name="Jung N."/>
            <person name="Uechi K."/>
            <person name="Horii T."/>
            <person name="Iida T."/>
            <person name="Fujita J."/>
            <person name="Nakamura S."/>
        </authorList>
    </citation>
    <scope>NUCLEOTIDE SEQUENCE</scope>
    <source>
        <strain evidence="2">JCM 13573</strain>
    </source>
</reference>
<sequence length="135" mass="15069">MHAMMFVHLPVADITRSREFFTALGYGFNERFCDERALALALGDNQFAMLTQTDLFDSFHPVATTDASKAKECVLCLSVDSRDEVDALVERAIAAGGTAGDTEDEDFMYGRSYDDPDGHSWQIFWMAPQTAERAQ</sequence>
<dbReference type="GO" id="GO:0051213">
    <property type="term" value="F:dioxygenase activity"/>
    <property type="evidence" value="ECO:0007669"/>
    <property type="project" value="UniProtKB-KW"/>
</dbReference>
<dbReference type="InterPro" id="IPR053863">
    <property type="entry name" value="Glyoxy/Ble-like_N"/>
</dbReference>
<dbReference type="PROSITE" id="PS51819">
    <property type="entry name" value="VOC"/>
    <property type="match status" value="1"/>
</dbReference>
<dbReference type="Gene3D" id="3.10.180.10">
    <property type="entry name" value="2,3-Dihydroxybiphenyl 1,2-Dioxygenase, domain 1"/>
    <property type="match status" value="1"/>
</dbReference>
<keyword evidence="4" id="KW-1185">Reference proteome</keyword>
<dbReference type="RefSeq" id="WP_068164760.1">
    <property type="nucleotide sequence ID" value="NZ_CP045075.1"/>
</dbReference>
<dbReference type="SUPFAM" id="SSF54593">
    <property type="entry name" value="Glyoxalase/Bleomycin resistance protein/Dihydroxybiphenyl dioxygenase"/>
    <property type="match status" value="1"/>
</dbReference>
<keyword evidence="2" id="KW-0560">Oxidoreductase</keyword>
<accession>A0AAX1JHK4</accession>
<evidence type="ECO:0000259" key="1">
    <source>
        <dbReference type="PROSITE" id="PS51819"/>
    </source>
</evidence>
<name>A0AAX1JHK4_9MYCO</name>
<dbReference type="Pfam" id="PF22677">
    <property type="entry name" value="Ble-like_N"/>
    <property type="match status" value="1"/>
</dbReference>
<protein>
    <submittedName>
        <fullName evidence="2">Extradiol dioxygenase</fullName>
    </submittedName>
    <submittedName>
        <fullName evidence="3">Glyoxalase</fullName>
    </submittedName>
</protein>
<dbReference type="PANTHER" id="PTHR36503">
    <property type="entry name" value="BLR2520 PROTEIN"/>
    <property type="match status" value="1"/>
</dbReference>
<organism evidence="3 5">
    <name type="scientific">Mycobacterium kubicae</name>
    <dbReference type="NCBI Taxonomy" id="120959"/>
    <lineage>
        <taxon>Bacteria</taxon>
        <taxon>Bacillati</taxon>
        <taxon>Actinomycetota</taxon>
        <taxon>Actinomycetes</taxon>
        <taxon>Mycobacteriales</taxon>
        <taxon>Mycobacteriaceae</taxon>
        <taxon>Mycobacterium</taxon>
        <taxon>Mycobacterium simiae complex</taxon>
    </lineage>
</organism>
<evidence type="ECO:0000313" key="5">
    <source>
        <dbReference type="Proteomes" id="UP000663583"/>
    </source>
</evidence>
<evidence type="ECO:0000313" key="3">
    <source>
        <dbReference type="EMBL" id="QPI39929.1"/>
    </source>
</evidence>